<dbReference type="GO" id="GO:0017136">
    <property type="term" value="F:histone deacetylase activity, NAD-dependent"/>
    <property type="evidence" value="ECO:0007669"/>
    <property type="project" value="TreeGrafter"/>
</dbReference>
<dbReference type="InterPro" id="IPR003000">
    <property type="entry name" value="Sirtuin"/>
</dbReference>
<gene>
    <name evidence="6" type="ORF">NK662_04945</name>
</gene>
<dbReference type="InterPro" id="IPR029035">
    <property type="entry name" value="DHS-like_NAD/FAD-binding_dom"/>
</dbReference>
<dbReference type="PANTHER" id="PTHR11085">
    <property type="entry name" value="NAD-DEPENDENT PROTEIN DEACYLASE SIRTUIN-5, MITOCHONDRIAL-RELATED"/>
    <property type="match status" value="1"/>
</dbReference>
<dbReference type="Proteomes" id="UP001156102">
    <property type="component" value="Unassembled WGS sequence"/>
</dbReference>
<dbReference type="GO" id="GO:0070403">
    <property type="term" value="F:NAD+ binding"/>
    <property type="evidence" value="ECO:0007669"/>
    <property type="project" value="InterPro"/>
</dbReference>
<dbReference type="Pfam" id="PF02146">
    <property type="entry name" value="SIR2"/>
    <property type="match status" value="1"/>
</dbReference>
<dbReference type="Gene3D" id="3.40.50.1220">
    <property type="entry name" value="TPP-binding domain"/>
    <property type="match status" value="1"/>
</dbReference>
<dbReference type="NCBIfam" id="NF001753">
    <property type="entry name" value="PRK00481.1-3"/>
    <property type="match status" value="1"/>
</dbReference>
<dbReference type="RefSeq" id="WP_254757794.1">
    <property type="nucleotide sequence ID" value="NZ_JANCLT010000002.1"/>
</dbReference>
<feature type="active site" description="Proton acceptor" evidence="4">
    <location>
        <position position="118"/>
    </location>
</feature>
<evidence type="ECO:0000256" key="4">
    <source>
        <dbReference type="PROSITE-ProRule" id="PRU00236"/>
    </source>
</evidence>
<dbReference type="CDD" id="cd01407">
    <property type="entry name" value="SIR2-fam"/>
    <property type="match status" value="1"/>
</dbReference>
<evidence type="ECO:0000313" key="6">
    <source>
        <dbReference type="EMBL" id="MCP8967885.1"/>
    </source>
</evidence>
<dbReference type="PROSITE" id="PS50305">
    <property type="entry name" value="SIRTUIN"/>
    <property type="match status" value="1"/>
</dbReference>
<comment type="caution">
    <text evidence="6">The sequence shown here is derived from an EMBL/GenBank/DDBJ whole genome shotgun (WGS) entry which is preliminary data.</text>
</comment>
<dbReference type="EMBL" id="JANCLT010000002">
    <property type="protein sequence ID" value="MCP8967885.1"/>
    <property type="molecule type" value="Genomic_DNA"/>
</dbReference>
<reference evidence="6" key="1">
    <citation type="submission" date="2022-07" db="EMBL/GenBank/DDBJ databases">
        <authorList>
            <person name="Li W.-J."/>
            <person name="Deng Q.-Q."/>
        </authorList>
    </citation>
    <scope>NUCLEOTIDE SEQUENCE</scope>
    <source>
        <strain evidence="6">SYSU M60031</strain>
    </source>
</reference>
<feature type="binding site" evidence="4">
    <location>
        <position position="129"/>
    </location>
    <ligand>
        <name>Zn(2+)</name>
        <dbReference type="ChEBI" id="CHEBI:29105"/>
    </ligand>
</feature>
<name>A0AA42BND8_9BACI</name>
<feature type="binding site" evidence="4">
    <location>
        <position position="144"/>
    </location>
    <ligand>
        <name>Zn(2+)</name>
        <dbReference type="ChEBI" id="CHEBI:29105"/>
    </ligand>
</feature>
<dbReference type="Gene3D" id="3.30.1600.10">
    <property type="entry name" value="SIR2/SIRT2 'Small Domain"/>
    <property type="match status" value="1"/>
</dbReference>
<keyword evidence="4" id="KW-0479">Metal-binding</keyword>
<feature type="domain" description="Deacetylase sirtuin-type" evidence="5">
    <location>
        <begin position="1"/>
        <end position="239"/>
    </location>
</feature>
<dbReference type="InterPro" id="IPR026590">
    <property type="entry name" value="Ssirtuin_cat_dom"/>
</dbReference>
<dbReference type="PANTHER" id="PTHR11085:SF10">
    <property type="entry name" value="NAD-DEPENDENT PROTEIN DEACYLASE SIRTUIN-5, MITOCHONDRIAL-RELATED"/>
    <property type="match status" value="1"/>
</dbReference>
<sequence length="240" mass="26977">MQELDTLARWIREAQHMAVLTGAGMSTESGVPDFRSSKGLWTKFDPFVVSHVDTLEQNYEAFQEFYAFRIRELAKVEPNAGHRVLARWQQDGLLQFLATQNVENLQQRAGSPEVTHLHGNLLKIHCHMCGLPATREDFLELAPCRDCSGVLRPDITLFGEMLPEAAWSRAFQEISRSDLLLVIGTSLQVSPVNQLPQAAGGRVAILNLDETPFDRQFDLILRGKAGEVLQQVEERLRAQA</sequence>
<dbReference type="SUPFAM" id="SSF52467">
    <property type="entry name" value="DHS-like NAD/FAD-binding domain"/>
    <property type="match status" value="1"/>
</dbReference>
<dbReference type="InterPro" id="IPR026591">
    <property type="entry name" value="Sirtuin_cat_small_dom_sf"/>
</dbReference>
<accession>A0AA42BND8</accession>
<dbReference type="EC" id="2.3.1.286" evidence="1"/>
<evidence type="ECO:0000256" key="3">
    <source>
        <dbReference type="ARBA" id="ARBA00023027"/>
    </source>
</evidence>
<evidence type="ECO:0000256" key="2">
    <source>
        <dbReference type="ARBA" id="ARBA00022679"/>
    </source>
</evidence>
<evidence type="ECO:0000256" key="1">
    <source>
        <dbReference type="ARBA" id="ARBA00012928"/>
    </source>
</evidence>
<proteinExistence type="predicted"/>
<evidence type="ECO:0000313" key="7">
    <source>
        <dbReference type="Proteomes" id="UP001156102"/>
    </source>
</evidence>
<protein>
    <recommendedName>
        <fullName evidence="1">protein acetyllysine N-acetyltransferase</fullName>
        <ecNumber evidence="1">2.3.1.286</ecNumber>
    </recommendedName>
</protein>
<keyword evidence="3" id="KW-0520">NAD</keyword>
<keyword evidence="7" id="KW-1185">Reference proteome</keyword>
<dbReference type="AlphaFoldDB" id="A0AA42BND8"/>
<keyword evidence="2" id="KW-0808">Transferase</keyword>
<feature type="binding site" evidence="4">
    <location>
        <position position="147"/>
    </location>
    <ligand>
        <name>Zn(2+)</name>
        <dbReference type="ChEBI" id="CHEBI:29105"/>
    </ligand>
</feature>
<organism evidence="6 7">
    <name type="scientific">Ectobacillus ponti</name>
    <dbReference type="NCBI Taxonomy" id="2961894"/>
    <lineage>
        <taxon>Bacteria</taxon>
        <taxon>Bacillati</taxon>
        <taxon>Bacillota</taxon>
        <taxon>Bacilli</taxon>
        <taxon>Bacillales</taxon>
        <taxon>Bacillaceae</taxon>
        <taxon>Ectobacillus</taxon>
    </lineage>
</organism>
<keyword evidence="4" id="KW-0862">Zinc</keyword>
<evidence type="ECO:0000259" key="5">
    <source>
        <dbReference type="PROSITE" id="PS50305"/>
    </source>
</evidence>
<dbReference type="GO" id="GO:0046872">
    <property type="term" value="F:metal ion binding"/>
    <property type="evidence" value="ECO:0007669"/>
    <property type="project" value="UniProtKB-KW"/>
</dbReference>
<dbReference type="InterPro" id="IPR050134">
    <property type="entry name" value="NAD-dep_sirtuin_deacylases"/>
</dbReference>
<feature type="binding site" evidence="4">
    <location>
        <position position="126"/>
    </location>
    <ligand>
        <name>Zn(2+)</name>
        <dbReference type="ChEBI" id="CHEBI:29105"/>
    </ligand>
</feature>